<name>A0A161JP73_9MICO</name>
<dbReference type="AlphaFoldDB" id="A0A161JP73"/>
<evidence type="ECO:0000313" key="1">
    <source>
        <dbReference type="EMBL" id="AND16941.1"/>
    </source>
</evidence>
<reference evidence="1 2" key="1">
    <citation type="submission" date="2016-05" db="EMBL/GenBank/DDBJ databases">
        <title>Complete genome sequence of Rathayibacter tritici NCPPB 1953.</title>
        <authorList>
            <person name="Park J."/>
            <person name="Lee H.-H."/>
            <person name="Lee S.-W."/>
            <person name="Seo Y.-S."/>
        </authorList>
    </citation>
    <scope>NUCLEOTIDE SEQUENCE [LARGE SCALE GENOMIC DNA]</scope>
    <source>
        <strain evidence="1 2">NCPPB 1953</strain>
    </source>
</reference>
<gene>
    <name evidence="1" type="ORF">A6122_1812</name>
</gene>
<dbReference type="OrthoDB" id="3243307at2"/>
<dbReference type="KEGG" id="rtn:A6122_1812"/>
<accession>A0A161JP73</accession>
<organism evidence="1 2">
    <name type="scientific">Rathayibacter tritici</name>
    <dbReference type="NCBI Taxonomy" id="33888"/>
    <lineage>
        <taxon>Bacteria</taxon>
        <taxon>Bacillati</taxon>
        <taxon>Actinomycetota</taxon>
        <taxon>Actinomycetes</taxon>
        <taxon>Micrococcales</taxon>
        <taxon>Microbacteriaceae</taxon>
        <taxon>Rathayibacter</taxon>
    </lineage>
</organism>
<protein>
    <submittedName>
        <fullName evidence="1">Uncharacterized protein</fullName>
    </submittedName>
</protein>
<sequence length="102" mass="11449">MRAVFVDESARDDRLYFFGALVVHEQAASAIEVGLNGIGELLAENVPGFSRDTEFHGNEMFHGEKGWDRVPVDFKIRRVPGYTDRQLSSLIDTMYFGPSHAS</sequence>
<dbReference type="PATRIC" id="fig|33888.3.peg.2009"/>
<keyword evidence="2" id="KW-1185">Reference proteome</keyword>
<dbReference type="RefSeq" id="WP_068254216.1">
    <property type="nucleotide sequence ID" value="NZ_CP015515.1"/>
</dbReference>
<evidence type="ECO:0000313" key="2">
    <source>
        <dbReference type="Proteomes" id="UP000077071"/>
    </source>
</evidence>
<dbReference type="STRING" id="33888.A6122_1812"/>
<dbReference type="EMBL" id="CP015515">
    <property type="protein sequence ID" value="AND16941.1"/>
    <property type="molecule type" value="Genomic_DNA"/>
</dbReference>
<dbReference type="Proteomes" id="UP000077071">
    <property type="component" value="Chromosome"/>
</dbReference>
<proteinExistence type="predicted"/>